<dbReference type="Gene3D" id="2.30.42.10">
    <property type="match status" value="1"/>
</dbReference>
<dbReference type="Proteomes" id="UP000885744">
    <property type="component" value="Unassembled WGS sequence"/>
</dbReference>
<keyword evidence="2 5" id="KW-0645">Protease</keyword>
<accession>A0A7C1S9Z3</accession>
<sequence>MPRFRLIGKIKKKHLLITLLLVVGAIVYLYRAPIFSFIQDRLTLEIRTIREVVSEEGAVISVVEKASPAVVSIVEKKVILNPFSGPLSQEQGIGTGFIVNANGTILTNKHVVSDQDVEYSVVTSDGKQYEIKEIHRDTLYDLAILKVNASGLPTLSLGDSNLLKVGQTVVAIGNALGQFSNTVTRGVVSGVGRGITAGSVFGGQTQYIDDVIQTDAAINPGNSGGPLLNLSAEVIGINVAMASGAENIGFSIPISLIKPVVAQFESDGRIIRPFLGVSYYLITENEAQLRGLPQGVFVQKVITGSAAKKAGVRVGDVITKIDGKEITQTNSLAKVISAYNVGDSITLTVSRKGKILTLKATLREAPTN</sequence>
<gene>
    <name evidence="5" type="ORF">ENI09_01445</name>
</gene>
<dbReference type="InterPro" id="IPR009003">
    <property type="entry name" value="Peptidase_S1_PA"/>
</dbReference>
<keyword evidence="3" id="KW-0378">Hydrolase</keyword>
<proteinExistence type="inferred from homology"/>
<protein>
    <submittedName>
        <fullName evidence="5">Trypsin-like serine protease</fullName>
    </submittedName>
</protein>
<dbReference type="InterPro" id="IPR001940">
    <property type="entry name" value="Peptidase_S1C"/>
</dbReference>
<dbReference type="Pfam" id="PF13180">
    <property type="entry name" value="PDZ_2"/>
    <property type="match status" value="1"/>
</dbReference>
<dbReference type="GO" id="GO:0006508">
    <property type="term" value="P:proteolysis"/>
    <property type="evidence" value="ECO:0007669"/>
    <property type="project" value="UniProtKB-KW"/>
</dbReference>
<organism evidence="5">
    <name type="scientific">candidate division WWE3 bacterium</name>
    <dbReference type="NCBI Taxonomy" id="2053526"/>
    <lineage>
        <taxon>Bacteria</taxon>
        <taxon>Katanobacteria</taxon>
    </lineage>
</organism>
<dbReference type="InterPro" id="IPR051201">
    <property type="entry name" value="Chloro_Bact_Ser_Proteases"/>
</dbReference>
<dbReference type="InterPro" id="IPR001478">
    <property type="entry name" value="PDZ"/>
</dbReference>
<dbReference type="PROSITE" id="PS50106">
    <property type="entry name" value="PDZ"/>
    <property type="match status" value="1"/>
</dbReference>
<evidence type="ECO:0000313" key="5">
    <source>
        <dbReference type="EMBL" id="HEB14053.1"/>
    </source>
</evidence>
<dbReference type="SMART" id="SM00228">
    <property type="entry name" value="PDZ"/>
    <property type="match status" value="1"/>
</dbReference>
<dbReference type="InterPro" id="IPR036034">
    <property type="entry name" value="PDZ_sf"/>
</dbReference>
<dbReference type="SUPFAM" id="SSF50494">
    <property type="entry name" value="Trypsin-like serine proteases"/>
    <property type="match status" value="1"/>
</dbReference>
<comment type="caution">
    <text evidence="5">The sequence shown here is derived from an EMBL/GenBank/DDBJ whole genome shotgun (WGS) entry which is preliminary data.</text>
</comment>
<evidence type="ECO:0000256" key="2">
    <source>
        <dbReference type="ARBA" id="ARBA00022670"/>
    </source>
</evidence>
<comment type="similarity">
    <text evidence="1">Belongs to the peptidase S1C family.</text>
</comment>
<dbReference type="Pfam" id="PF13365">
    <property type="entry name" value="Trypsin_2"/>
    <property type="match status" value="1"/>
</dbReference>
<dbReference type="PANTHER" id="PTHR43343:SF3">
    <property type="entry name" value="PROTEASE DO-LIKE 8, CHLOROPLASTIC"/>
    <property type="match status" value="1"/>
</dbReference>
<name>A0A7C1S9Z3_UNCKA</name>
<evidence type="ECO:0000256" key="1">
    <source>
        <dbReference type="ARBA" id="ARBA00010541"/>
    </source>
</evidence>
<dbReference type="PRINTS" id="PR00834">
    <property type="entry name" value="PROTEASES2C"/>
</dbReference>
<reference evidence="5" key="1">
    <citation type="journal article" date="2020" name="mSystems">
        <title>Genome- and Community-Level Interaction Insights into Carbon Utilization and Element Cycling Functions of Hydrothermarchaeota in Hydrothermal Sediment.</title>
        <authorList>
            <person name="Zhou Z."/>
            <person name="Liu Y."/>
            <person name="Xu W."/>
            <person name="Pan J."/>
            <person name="Luo Z.H."/>
            <person name="Li M."/>
        </authorList>
    </citation>
    <scope>NUCLEOTIDE SEQUENCE [LARGE SCALE GENOMIC DNA]</scope>
    <source>
        <strain evidence="5">HyVt-365</strain>
    </source>
</reference>
<dbReference type="AlphaFoldDB" id="A0A7C1S9Z3"/>
<dbReference type="Gene3D" id="2.40.10.10">
    <property type="entry name" value="Trypsin-like serine proteases"/>
    <property type="match status" value="2"/>
</dbReference>
<dbReference type="GO" id="GO:0004252">
    <property type="term" value="F:serine-type endopeptidase activity"/>
    <property type="evidence" value="ECO:0007669"/>
    <property type="project" value="InterPro"/>
</dbReference>
<dbReference type="SUPFAM" id="SSF50156">
    <property type="entry name" value="PDZ domain-like"/>
    <property type="match status" value="1"/>
</dbReference>
<evidence type="ECO:0000256" key="3">
    <source>
        <dbReference type="ARBA" id="ARBA00022801"/>
    </source>
</evidence>
<evidence type="ECO:0000259" key="4">
    <source>
        <dbReference type="PROSITE" id="PS50106"/>
    </source>
</evidence>
<dbReference type="InterPro" id="IPR043504">
    <property type="entry name" value="Peptidase_S1_PA_chymotrypsin"/>
</dbReference>
<dbReference type="PANTHER" id="PTHR43343">
    <property type="entry name" value="PEPTIDASE S12"/>
    <property type="match status" value="1"/>
</dbReference>
<dbReference type="EMBL" id="DRHH01000060">
    <property type="protein sequence ID" value="HEB14053.1"/>
    <property type="molecule type" value="Genomic_DNA"/>
</dbReference>
<feature type="domain" description="PDZ" evidence="4">
    <location>
        <begin position="259"/>
        <end position="353"/>
    </location>
</feature>